<dbReference type="Proteomes" id="UP000887565">
    <property type="component" value="Unplaced"/>
</dbReference>
<sequence length="146" mass="16571">MRVNPNEADFAKFLEQVGNGKNLERNTNLMIVPDEMRVFTREELIEFCFPRLNLEHTVEDIDSLSNSAILSPTNLSVEVLNLEILTRIPGQGRIFPSTDSLYIAGDNDSVLQHNINGLQLNVRDNVLENIHLRMPSGFPPHLLHLK</sequence>
<protein>
    <submittedName>
        <fullName evidence="2">ATP-dependent DNA helicase</fullName>
    </submittedName>
</protein>
<organism evidence="1 2">
    <name type="scientific">Romanomermis culicivorax</name>
    <name type="common">Nematode worm</name>
    <dbReference type="NCBI Taxonomy" id="13658"/>
    <lineage>
        <taxon>Eukaryota</taxon>
        <taxon>Metazoa</taxon>
        <taxon>Ecdysozoa</taxon>
        <taxon>Nematoda</taxon>
        <taxon>Enoplea</taxon>
        <taxon>Dorylaimia</taxon>
        <taxon>Mermithida</taxon>
        <taxon>Mermithoidea</taxon>
        <taxon>Mermithidae</taxon>
        <taxon>Romanomermis</taxon>
    </lineage>
</organism>
<keyword evidence="1" id="KW-1185">Reference proteome</keyword>
<evidence type="ECO:0000313" key="2">
    <source>
        <dbReference type="WBParaSite" id="nRc.2.0.1.t12110-RA"/>
    </source>
</evidence>
<proteinExistence type="predicted"/>
<dbReference type="WBParaSite" id="nRc.2.0.1.t12110-RA">
    <property type="protein sequence ID" value="nRc.2.0.1.t12110-RA"/>
    <property type="gene ID" value="nRc.2.0.1.g12110"/>
</dbReference>
<name>A0A915ID50_ROMCU</name>
<dbReference type="AlphaFoldDB" id="A0A915ID50"/>
<accession>A0A915ID50</accession>
<reference evidence="2" key="1">
    <citation type="submission" date="2022-11" db="UniProtKB">
        <authorList>
            <consortium name="WormBaseParasite"/>
        </authorList>
    </citation>
    <scope>IDENTIFICATION</scope>
</reference>
<evidence type="ECO:0000313" key="1">
    <source>
        <dbReference type="Proteomes" id="UP000887565"/>
    </source>
</evidence>